<feature type="transmembrane region" description="Helical" evidence="4">
    <location>
        <begin position="177"/>
        <end position="201"/>
    </location>
</feature>
<accession>A0A512JLC9</accession>
<dbReference type="InterPro" id="IPR036259">
    <property type="entry name" value="MFS_trans_sf"/>
</dbReference>
<dbReference type="GO" id="GO:0022857">
    <property type="term" value="F:transmembrane transporter activity"/>
    <property type="evidence" value="ECO:0007669"/>
    <property type="project" value="InterPro"/>
</dbReference>
<feature type="transmembrane region" description="Helical" evidence="4">
    <location>
        <begin position="309"/>
        <end position="330"/>
    </location>
</feature>
<dbReference type="PROSITE" id="PS50850">
    <property type="entry name" value="MFS"/>
    <property type="match status" value="1"/>
</dbReference>
<protein>
    <submittedName>
        <fullName evidence="6">MFS transporter</fullName>
    </submittedName>
</protein>
<reference evidence="6 7" key="1">
    <citation type="submission" date="2019-07" db="EMBL/GenBank/DDBJ databases">
        <title>Whole genome shotgun sequence of Methylobacterium gnaphalii NBRC 107716.</title>
        <authorList>
            <person name="Hosoyama A."/>
            <person name="Uohara A."/>
            <person name="Ohji S."/>
            <person name="Ichikawa N."/>
        </authorList>
    </citation>
    <scope>NUCLEOTIDE SEQUENCE [LARGE SCALE GENOMIC DNA]</scope>
    <source>
        <strain evidence="6 7">NBRC 107716</strain>
    </source>
</reference>
<dbReference type="Proteomes" id="UP000321750">
    <property type="component" value="Unassembled WGS sequence"/>
</dbReference>
<dbReference type="InterPro" id="IPR011701">
    <property type="entry name" value="MFS"/>
</dbReference>
<dbReference type="GO" id="GO:0005886">
    <property type="term" value="C:plasma membrane"/>
    <property type="evidence" value="ECO:0007669"/>
    <property type="project" value="TreeGrafter"/>
</dbReference>
<evidence type="ECO:0000256" key="2">
    <source>
        <dbReference type="ARBA" id="ARBA00022989"/>
    </source>
</evidence>
<dbReference type="CDD" id="cd17477">
    <property type="entry name" value="MFS_YcaD_like"/>
    <property type="match status" value="1"/>
</dbReference>
<feature type="transmembrane region" description="Helical" evidence="4">
    <location>
        <begin position="342"/>
        <end position="363"/>
    </location>
</feature>
<keyword evidence="7" id="KW-1185">Reference proteome</keyword>
<dbReference type="PANTHER" id="PTHR23521:SF3">
    <property type="entry name" value="MFS TRANSPORTER"/>
    <property type="match status" value="1"/>
</dbReference>
<dbReference type="PANTHER" id="PTHR23521">
    <property type="entry name" value="TRANSPORTER MFS SUPERFAMILY"/>
    <property type="match status" value="1"/>
</dbReference>
<evidence type="ECO:0000259" key="5">
    <source>
        <dbReference type="PROSITE" id="PS50850"/>
    </source>
</evidence>
<keyword evidence="1 4" id="KW-0812">Transmembrane</keyword>
<feature type="transmembrane region" description="Helical" evidence="4">
    <location>
        <begin position="284"/>
        <end position="303"/>
    </location>
</feature>
<feature type="transmembrane region" description="Helical" evidence="4">
    <location>
        <begin position="149"/>
        <end position="171"/>
    </location>
</feature>
<feature type="transmembrane region" description="Helical" evidence="4">
    <location>
        <begin position="253"/>
        <end position="277"/>
    </location>
</feature>
<gene>
    <name evidence="6" type="ORF">MGN01_26010</name>
</gene>
<organism evidence="6 7">
    <name type="scientific">Methylobacterium gnaphalii</name>
    <dbReference type="NCBI Taxonomy" id="1010610"/>
    <lineage>
        <taxon>Bacteria</taxon>
        <taxon>Pseudomonadati</taxon>
        <taxon>Pseudomonadota</taxon>
        <taxon>Alphaproteobacteria</taxon>
        <taxon>Hyphomicrobiales</taxon>
        <taxon>Methylobacteriaceae</taxon>
        <taxon>Methylobacterium</taxon>
    </lineage>
</organism>
<feature type="transmembrane region" description="Helical" evidence="4">
    <location>
        <begin position="60"/>
        <end position="80"/>
    </location>
</feature>
<feature type="transmembrane region" description="Helical" evidence="4">
    <location>
        <begin position="117"/>
        <end position="137"/>
    </location>
</feature>
<dbReference type="AlphaFoldDB" id="A0A512JLC9"/>
<dbReference type="SUPFAM" id="SSF103473">
    <property type="entry name" value="MFS general substrate transporter"/>
    <property type="match status" value="1"/>
</dbReference>
<evidence type="ECO:0000313" key="6">
    <source>
        <dbReference type="EMBL" id="GEP10756.1"/>
    </source>
</evidence>
<dbReference type="InterPro" id="IPR047200">
    <property type="entry name" value="MFS_YcaD-like"/>
</dbReference>
<dbReference type="Gene3D" id="1.20.1250.20">
    <property type="entry name" value="MFS general substrate transporter like domains"/>
    <property type="match status" value="2"/>
</dbReference>
<feature type="transmembrane region" description="Helical" evidence="4">
    <location>
        <begin position="213"/>
        <end position="233"/>
    </location>
</feature>
<feature type="transmembrane region" description="Helical" evidence="4">
    <location>
        <begin position="92"/>
        <end position="111"/>
    </location>
</feature>
<keyword evidence="3 4" id="KW-0472">Membrane</keyword>
<dbReference type="Pfam" id="PF07690">
    <property type="entry name" value="MFS_1"/>
    <property type="match status" value="1"/>
</dbReference>
<dbReference type="EMBL" id="BJZV01000013">
    <property type="protein sequence ID" value="GEP10756.1"/>
    <property type="molecule type" value="Genomic_DNA"/>
</dbReference>
<sequence length="415" mass="42716">MAAVPSQPTVLMLAPAPSAHRDRLTAIAAAITCVAVVGIGLSLSIPLLSLEMERMGASSFLIGLNTAVGGFASIITVPFVPRLAARVGVLRLLLLSIGLGAVLLIGFRIFYDLTWWFPLRFLFSVTLGALFVLSEFWITQAAPPERRGLVMGIYATVLAIGFAVGPGLLVLLGTEGFAPYLAGAGLFVVAAIPIALARGVSPSIPHEGQSLNFFSYLRVAPIATFAALLYGAVETGGFAILPLYGLRLGFDAQTAAGLVSVVALGNVLFQIPIGWLADRTDRGSVLLASALAGALGAALMPAASGSLMMLSVLLFVWGGVAGTLYTVGLAHLGASVRGPDLAGANAAFIALYGVGLMLGPAMIGGGMDLIVPQGFAWTLAAMFAAYAGIVVVAILRGVSAADRNATPEQDERLLR</sequence>
<keyword evidence="2 4" id="KW-1133">Transmembrane helix</keyword>
<feature type="domain" description="Major facilitator superfamily (MFS) profile" evidence="5">
    <location>
        <begin position="219"/>
        <end position="415"/>
    </location>
</feature>
<proteinExistence type="predicted"/>
<name>A0A512JLC9_9HYPH</name>
<evidence type="ECO:0000313" key="7">
    <source>
        <dbReference type="Proteomes" id="UP000321750"/>
    </source>
</evidence>
<evidence type="ECO:0000256" key="1">
    <source>
        <dbReference type="ARBA" id="ARBA00022692"/>
    </source>
</evidence>
<dbReference type="RefSeq" id="WP_373319132.1">
    <property type="nucleotide sequence ID" value="NZ_BJZV01000013.1"/>
</dbReference>
<feature type="transmembrane region" description="Helical" evidence="4">
    <location>
        <begin position="375"/>
        <end position="395"/>
    </location>
</feature>
<comment type="caution">
    <text evidence="6">The sequence shown here is derived from an EMBL/GenBank/DDBJ whole genome shotgun (WGS) entry which is preliminary data.</text>
</comment>
<feature type="transmembrane region" description="Helical" evidence="4">
    <location>
        <begin position="24"/>
        <end position="48"/>
    </location>
</feature>
<evidence type="ECO:0000256" key="3">
    <source>
        <dbReference type="ARBA" id="ARBA00023136"/>
    </source>
</evidence>
<dbReference type="InterPro" id="IPR020846">
    <property type="entry name" value="MFS_dom"/>
</dbReference>
<evidence type="ECO:0000256" key="4">
    <source>
        <dbReference type="SAM" id="Phobius"/>
    </source>
</evidence>